<dbReference type="PANTHER" id="PTHR43450">
    <property type="entry name" value="ASPARTYL-TRNA SYNTHETASE"/>
    <property type="match status" value="1"/>
</dbReference>
<dbReference type="OMA" id="WVHEIRD"/>
<dbReference type="PRINTS" id="PR01042">
    <property type="entry name" value="TRNASYNTHASP"/>
</dbReference>
<keyword evidence="5" id="KW-0963">Cytoplasm</keyword>
<evidence type="ECO:0000256" key="2">
    <source>
        <dbReference type="ARBA" id="ARBA00005312"/>
    </source>
</evidence>
<dbReference type="SUPFAM" id="SSF55681">
    <property type="entry name" value="Class II aaRS and biotin synthetases"/>
    <property type="match status" value="1"/>
</dbReference>
<dbReference type="InterPro" id="IPR012340">
    <property type="entry name" value="NA-bd_OB-fold"/>
</dbReference>
<proteinExistence type="inferred from homology"/>
<dbReference type="EMBL" id="LR899009">
    <property type="protein sequence ID" value="CAD7077346.1"/>
    <property type="molecule type" value="Genomic_DNA"/>
</dbReference>
<dbReference type="GO" id="GO:0005829">
    <property type="term" value="C:cytosol"/>
    <property type="evidence" value="ECO:0007669"/>
    <property type="project" value="TreeGrafter"/>
</dbReference>
<gene>
    <name evidence="15" type="ORF">HERILL_LOCUS703</name>
</gene>
<evidence type="ECO:0000256" key="7">
    <source>
        <dbReference type="ARBA" id="ARBA00022741"/>
    </source>
</evidence>
<dbReference type="InterPro" id="IPR004364">
    <property type="entry name" value="Aa-tRNA-synt_II"/>
</dbReference>
<dbReference type="InParanoid" id="A0A7R8UAV9"/>
<dbReference type="Proteomes" id="UP000594454">
    <property type="component" value="Chromosome 1"/>
</dbReference>
<evidence type="ECO:0000256" key="3">
    <source>
        <dbReference type="ARBA" id="ARBA00012841"/>
    </source>
</evidence>
<dbReference type="HAMAP" id="MF_02075">
    <property type="entry name" value="Asp_tRNA_synth_type2"/>
    <property type="match status" value="1"/>
</dbReference>
<dbReference type="CDD" id="cd04320">
    <property type="entry name" value="AspRS_cyto_N"/>
    <property type="match status" value="1"/>
</dbReference>
<keyword evidence="7" id="KW-0547">Nucleotide-binding</keyword>
<evidence type="ECO:0000256" key="9">
    <source>
        <dbReference type="ARBA" id="ARBA00022917"/>
    </source>
</evidence>
<feature type="region of interest" description="Disordered" evidence="13">
    <location>
        <begin position="1"/>
        <end position="47"/>
    </location>
</feature>
<comment type="subcellular location">
    <subcellularLocation>
        <location evidence="1">Cytoplasm</location>
    </subcellularLocation>
</comment>
<keyword evidence="16" id="KW-1185">Reference proteome</keyword>
<protein>
    <recommendedName>
        <fullName evidence="4">Aspartate--tRNA ligase, cytoplasmic</fullName>
        <ecNumber evidence="3">6.1.1.12</ecNumber>
    </recommendedName>
    <alternativeName>
        <fullName evidence="11">Aspartyl-tRNA synthetase</fullName>
    </alternativeName>
</protein>
<evidence type="ECO:0000259" key="14">
    <source>
        <dbReference type="PROSITE" id="PS50862"/>
    </source>
</evidence>
<evidence type="ECO:0000256" key="8">
    <source>
        <dbReference type="ARBA" id="ARBA00022840"/>
    </source>
</evidence>
<dbReference type="PROSITE" id="PS50862">
    <property type="entry name" value="AA_TRNA_LIGASE_II"/>
    <property type="match status" value="1"/>
</dbReference>
<keyword evidence="10" id="KW-0030">Aminoacyl-tRNA synthetase</keyword>
<organism evidence="15 16">
    <name type="scientific">Hermetia illucens</name>
    <name type="common">Black soldier fly</name>
    <dbReference type="NCBI Taxonomy" id="343691"/>
    <lineage>
        <taxon>Eukaryota</taxon>
        <taxon>Metazoa</taxon>
        <taxon>Ecdysozoa</taxon>
        <taxon>Arthropoda</taxon>
        <taxon>Hexapoda</taxon>
        <taxon>Insecta</taxon>
        <taxon>Pterygota</taxon>
        <taxon>Neoptera</taxon>
        <taxon>Endopterygota</taxon>
        <taxon>Diptera</taxon>
        <taxon>Brachycera</taxon>
        <taxon>Stratiomyomorpha</taxon>
        <taxon>Stratiomyidae</taxon>
        <taxon>Hermetiinae</taxon>
        <taxon>Hermetia</taxon>
    </lineage>
</organism>
<evidence type="ECO:0000256" key="13">
    <source>
        <dbReference type="SAM" id="MobiDB-lite"/>
    </source>
</evidence>
<dbReference type="OrthoDB" id="372395at2759"/>
<reference evidence="15 16" key="1">
    <citation type="submission" date="2020-11" db="EMBL/GenBank/DDBJ databases">
        <authorList>
            <person name="Wallbank WR R."/>
            <person name="Pardo Diaz C."/>
            <person name="Kozak K."/>
            <person name="Martin S."/>
            <person name="Jiggins C."/>
            <person name="Moest M."/>
            <person name="Warren A I."/>
            <person name="Generalovic N T."/>
            <person name="Byers J.R.P. K."/>
            <person name="Montejo-Kovacevich G."/>
            <person name="Yen C E."/>
        </authorList>
    </citation>
    <scope>NUCLEOTIDE SEQUENCE [LARGE SCALE GENOMIC DNA]</scope>
</reference>
<name>A0A7R8UAV9_HERIL</name>
<dbReference type="Gene3D" id="2.40.50.140">
    <property type="entry name" value="Nucleic acid-binding proteins"/>
    <property type="match status" value="1"/>
</dbReference>
<comment type="similarity">
    <text evidence="2">Belongs to the class-II aminoacyl-tRNA synthetase family. Type 2 subfamily.</text>
</comment>
<keyword evidence="9" id="KW-0648">Protein biosynthesis</keyword>
<evidence type="ECO:0000256" key="5">
    <source>
        <dbReference type="ARBA" id="ARBA00022490"/>
    </source>
</evidence>
<dbReference type="Pfam" id="PF00152">
    <property type="entry name" value="tRNA-synt_2"/>
    <property type="match status" value="1"/>
</dbReference>
<feature type="compositionally biased region" description="Basic and acidic residues" evidence="13">
    <location>
        <begin position="22"/>
        <end position="44"/>
    </location>
</feature>
<evidence type="ECO:0000256" key="12">
    <source>
        <dbReference type="ARBA" id="ARBA00047904"/>
    </source>
</evidence>
<evidence type="ECO:0000256" key="6">
    <source>
        <dbReference type="ARBA" id="ARBA00022598"/>
    </source>
</evidence>
<sequence>MVADGEPVETAEQQSKKAAKKQAKEAAKAAKKAEHKEAAKKDQESNVEAEDYSAGKYGIAKLIQSAETHSDRKFVKVSDLSQFINKGTVWVRGRVHTSRSKGKQCFLILRQQSSTVQCVIAVGDEVSKQMVKFSGSISKESVIDVHVKVVPVSSSIESCTEQKLELYVCEIYVISAAKPQLPLQIEDASRPENLDDPESLNIRVNQDTRLDNRVLDLRTPANQAIFRLEAGVCKLFRDILTEKGFTEIHTPKIIPAPSEGGANVFTVSYFKDSVYLAQSPQLYKQMAIAADFDKVFTVGAVFRAEDSNTHRHLTEFVGLDLEMSFKYHYHEVLHVIGDTFTAIFKGLRDNYSKEIAAVGQQFKVDAFKFLEPPLILKFSEGVAMLREAGVETGDEEDLSTPNEKLLGRLVKAKYDTDFYILDKFPLAIRPFYTMPDPNNKMYSNSYDMFMRGEEILSGAQRIHDADFLIERAKHHGVDLQKIASYIEAFRFGCPPHAGGGIGMERVVMLYLGLDNIRKTSMFPRDPKRTTP</sequence>
<dbReference type="AlphaFoldDB" id="A0A7R8UAV9"/>
<dbReference type="FunCoup" id="A0A7R8UAV9">
    <property type="interactions" value="1993"/>
</dbReference>
<dbReference type="InterPro" id="IPR004365">
    <property type="entry name" value="NA-bd_OB_tRNA"/>
</dbReference>
<evidence type="ECO:0000256" key="4">
    <source>
        <dbReference type="ARBA" id="ARBA00018853"/>
    </source>
</evidence>
<dbReference type="GO" id="GO:0003723">
    <property type="term" value="F:RNA binding"/>
    <property type="evidence" value="ECO:0007669"/>
    <property type="project" value="TreeGrafter"/>
</dbReference>
<evidence type="ECO:0000313" key="16">
    <source>
        <dbReference type="Proteomes" id="UP000594454"/>
    </source>
</evidence>
<comment type="catalytic activity">
    <reaction evidence="12">
        <text>tRNA(Asp) + L-aspartate + ATP = L-aspartyl-tRNA(Asp) + AMP + diphosphate</text>
        <dbReference type="Rhea" id="RHEA:19649"/>
        <dbReference type="Rhea" id="RHEA-COMP:9660"/>
        <dbReference type="Rhea" id="RHEA-COMP:9678"/>
        <dbReference type="ChEBI" id="CHEBI:29991"/>
        <dbReference type="ChEBI" id="CHEBI:30616"/>
        <dbReference type="ChEBI" id="CHEBI:33019"/>
        <dbReference type="ChEBI" id="CHEBI:78442"/>
        <dbReference type="ChEBI" id="CHEBI:78516"/>
        <dbReference type="ChEBI" id="CHEBI:456215"/>
        <dbReference type="EC" id="6.1.1.12"/>
    </reaction>
</comment>
<dbReference type="GO" id="GO:0017101">
    <property type="term" value="C:aminoacyl-tRNA synthetase multienzyme complex"/>
    <property type="evidence" value="ECO:0007669"/>
    <property type="project" value="TreeGrafter"/>
</dbReference>
<keyword evidence="6" id="KW-0436">Ligase</keyword>
<dbReference type="NCBIfam" id="TIGR00458">
    <property type="entry name" value="aspS_nondisc"/>
    <property type="match status" value="1"/>
</dbReference>
<dbReference type="SUPFAM" id="SSF50249">
    <property type="entry name" value="Nucleic acid-binding proteins"/>
    <property type="match status" value="1"/>
</dbReference>
<dbReference type="Gene3D" id="3.30.930.10">
    <property type="entry name" value="Bira Bifunctional Protein, Domain 2"/>
    <property type="match status" value="1"/>
</dbReference>
<evidence type="ECO:0000256" key="10">
    <source>
        <dbReference type="ARBA" id="ARBA00023146"/>
    </source>
</evidence>
<evidence type="ECO:0000313" key="15">
    <source>
        <dbReference type="EMBL" id="CAD7077346.1"/>
    </source>
</evidence>
<dbReference type="Pfam" id="PF01336">
    <property type="entry name" value="tRNA_anti-codon"/>
    <property type="match status" value="1"/>
</dbReference>
<evidence type="ECO:0000256" key="11">
    <source>
        <dbReference type="ARBA" id="ARBA00033155"/>
    </source>
</evidence>
<evidence type="ECO:0000256" key="1">
    <source>
        <dbReference type="ARBA" id="ARBA00004496"/>
    </source>
</evidence>
<dbReference type="InterPro" id="IPR006195">
    <property type="entry name" value="aa-tRNA-synth_II"/>
</dbReference>
<dbReference type="GO" id="GO:0004815">
    <property type="term" value="F:aspartate-tRNA ligase activity"/>
    <property type="evidence" value="ECO:0007669"/>
    <property type="project" value="UniProtKB-EC"/>
</dbReference>
<accession>A0A7R8UAV9</accession>
<dbReference type="GO" id="GO:0006422">
    <property type="term" value="P:aspartyl-tRNA aminoacylation"/>
    <property type="evidence" value="ECO:0007669"/>
    <property type="project" value="InterPro"/>
</dbReference>
<dbReference type="FunFam" id="3.30.930.10:FF:000013">
    <property type="entry name" value="Aspartate--tRNA ligase, cytoplasmic"/>
    <property type="match status" value="1"/>
</dbReference>
<dbReference type="InterPro" id="IPR004523">
    <property type="entry name" value="Asp-tRNA_synthase_2"/>
</dbReference>
<dbReference type="GO" id="GO:0005524">
    <property type="term" value="F:ATP binding"/>
    <property type="evidence" value="ECO:0007669"/>
    <property type="project" value="UniProtKB-KW"/>
</dbReference>
<dbReference type="NCBIfam" id="NF003483">
    <property type="entry name" value="PRK05159.1"/>
    <property type="match status" value="1"/>
</dbReference>
<keyword evidence="8" id="KW-0067">ATP-binding</keyword>
<dbReference type="InterPro" id="IPR045864">
    <property type="entry name" value="aa-tRNA-synth_II/BPL/LPL"/>
</dbReference>
<dbReference type="CDD" id="cd00776">
    <property type="entry name" value="AsxRS_core"/>
    <property type="match status" value="1"/>
</dbReference>
<feature type="domain" description="Aminoacyl-transfer RNA synthetases class-II family profile" evidence="14">
    <location>
        <begin position="226"/>
        <end position="523"/>
    </location>
</feature>
<dbReference type="PANTHER" id="PTHR43450:SF1">
    <property type="entry name" value="ASPARTATE--TRNA LIGASE, CYTOPLASMIC"/>
    <property type="match status" value="1"/>
</dbReference>
<dbReference type="InterPro" id="IPR002312">
    <property type="entry name" value="Asp/Asn-tRNA-synth_IIb"/>
</dbReference>
<dbReference type="EC" id="6.1.1.12" evidence="3"/>